<keyword evidence="6" id="KW-0347">Helicase</keyword>
<dbReference type="InterPro" id="IPR037235">
    <property type="entry name" value="TRCF-like_C_D7"/>
</dbReference>
<dbReference type="InterPro" id="IPR036101">
    <property type="entry name" value="CarD-like/TRCF_RID_sf"/>
</dbReference>
<dbReference type="FunFam" id="3.40.50.300:FF:000300">
    <property type="entry name" value="Transcription-repair-coupling factor"/>
    <property type="match status" value="1"/>
</dbReference>
<dbReference type="FunFam" id="3.40.50.300:FF:000546">
    <property type="entry name" value="Transcription-repair-coupling factor"/>
    <property type="match status" value="1"/>
</dbReference>
<dbReference type="GO" id="GO:0005524">
    <property type="term" value="F:ATP binding"/>
    <property type="evidence" value="ECO:0007669"/>
    <property type="project" value="UniProtKB-UniRule"/>
</dbReference>
<dbReference type="SMART" id="SM00982">
    <property type="entry name" value="TRCF"/>
    <property type="match status" value="1"/>
</dbReference>
<evidence type="ECO:0000313" key="17">
    <source>
        <dbReference type="Proteomes" id="UP000541185"/>
    </source>
</evidence>
<keyword evidence="9 13" id="KW-0234">DNA repair</keyword>
<dbReference type="Pfam" id="PF03461">
    <property type="entry name" value="TRCF"/>
    <property type="match status" value="1"/>
</dbReference>
<evidence type="ECO:0000256" key="3">
    <source>
        <dbReference type="ARBA" id="ARBA00022741"/>
    </source>
</evidence>
<dbReference type="Gene3D" id="3.90.1150.50">
    <property type="entry name" value="Transcription-repair-coupling factor, D7 domain"/>
    <property type="match status" value="1"/>
</dbReference>
<dbReference type="Gene3D" id="3.40.50.300">
    <property type="entry name" value="P-loop containing nucleotide triphosphate hydrolases"/>
    <property type="match status" value="2"/>
</dbReference>
<dbReference type="EMBL" id="JABBFX010000001">
    <property type="protein sequence ID" value="NML45413.1"/>
    <property type="molecule type" value="Genomic_DNA"/>
</dbReference>
<dbReference type="InterPro" id="IPR014001">
    <property type="entry name" value="Helicase_ATP-bd"/>
</dbReference>
<comment type="function">
    <text evidence="13">Couples transcription and DNA repair by recognizing RNA polymerase (RNAP) stalled at DNA lesions. Mediates ATP-dependent release of RNAP and its truncated transcript from the DNA, and recruitment of nucleotide excision repair machinery to the damaged site.</text>
</comment>
<dbReference type="Pfam" id="PF00270">
    <property type="entry name" value="DEAD"/>
    <property type="match status" value="1"/>
</dbReference>
<evidence type="ECO:0000256" key="5">
    <source>
        <dbReference type="ARBA" id="ARBA00022801"/>
    </source>
</evidence>
<dbReference type="InterPro" id="IPR041471">
    <property type="entry name" value="UvrB_inter"/>
</dbReference>
<dbReference type="GO" id="GO:0006355">
    <property type="term" value="P:regulation of DNA-templated transcription"/>
    <property type="evidence" value="ECO:0007669"/>
    <property type="project" value="UniProtKB-UniRule"/>
</dbReference>
<dbReference type="SUPFAM" id="SSF141259">
    <property type="entry name" value="CarD-like"/>
    <property type="match status" value="1"/>
</dbReference>
<organism evidence="16 17">
    <name type="scientific">Ramlibacter agri</name>
    <dbReference type="NCBI Taxonomy" id="2728837"/>
    <lineage>
        <taxon>Bacteria</taxon>
        <taxon>Pseudomonadati</taxon>
        <taxon>Pseudomonadota</taxon>
        <taxon>Betaproteobacteria</taxon>
        <taxon>Burkholderiales</taxon>
        <taxon>Comamonadaceae</taxon>
        <taxon>Ramlibacter</taxon>
    </lineage>
</organism>
<evidence type="ECO:0000256" key="8">
    <source>
        <dbReference type="ARBA" id="ARBA00023125"/>
    </source>
</evidence>
<feature type="domain" description="Helicase ATP-binding" evidence="14">
    <location>
        <begin position="612"/>
        <end position="773"/>
    </location>
</feature>
<comment type="similarity">
    <text evidence="10 13">In the N-terminal section; belongs to the UvrB family.</text>
</comment>
<dbReference type="Gene3D" id="3.40.50.11180">
    <property type="match status" value="1"/>
</dbReference>
<dbReference type="CDD" id="cd17991">
    <property type="entry name" value="DEXHc_TRCF"/>
    <property type="match status" value="1"/>
</dbReference>
<dbReference type="SMART" id="SM01058">
    <property type="entry name" value="CarD_TRCF"/>
    <property type="match status" value="1"/>
</dbReference>
<feature type="domain" description="Helicase C-terminal" evidence="15">
    <location>
        <begin position="794"/>
        <end position="948"/>
    </location>
</feature>
<dbReference type="GO" id="GO:0000716">
    <property type="term" value="P:transcription-coupled nucleotide-excision repair, DNA damage recognition"/>
    <property type="evidence" value="ECO:0007669"/>
    <property type="project" value="UniProtKB-UniRule"/>
</dbReference>
<dbReference type="Gene3D" id="3.40.50.11140">
    <property type="match status" value="1"/>
</dbReference>
<dbReference type="NCBIfam" id="NF007966">
    <property type="entry name" value="PRK10689.1"/>
    <property type="match status" value="1"/>
</dbReference>
<dbReference type="NCBIfam" id="TIGR00580">
    <property type="entry name" value="mfd"/>
    <property type="match status" value="1"/>
</dbReference>
<dbReference type="EC" id="3.6.4.-" evidence="13"/>
<dbReference type="InterPro" id="IPR047112">
    <property type="entry name" value="RecG/Mfd"/>
</dbReference>
<dbReference type="InterPro" id="IPR003711">
    <property type="entry name" value="CarD-like/TRCF_RID"/>
</dbReference>
<dbReference type="InterPro" id="IPR004576">
    <property type="entry name" value="Mfd"/>
</dbReference>
<dbReference type="PANTHER" id="PTHR47964">
    <property type="entry name" value="ATP-DEPENDENT DNA HELICASE HOMOLOG RECG, CHLOROPLASTIC"/>
    <property type="match status" value="1"/>
</dbReference>
<dbReference type="GO" id="GO:0003684">
    <property type="term" value="F:damaged DNA binding"/>
    <property type="evidence" value="ECO:0007669"/>
    <property type="project" value="InterPro"/>
</dbReference>
<dbReference type="Gene3D" id="3.30.2060.10">
    <property type="entry name" value="Penicillin-binding protein 1b domain"/>
    <property type="match status" value="1"/>
</dbReference>
<dbReference type="Pfam" id="PF17757">
    <property type="entry name" value="UvrB_inter"/>
    <property type="match status" value="1"/>
</dbReference>
<evidence type="ECO:0000256" key="6">
    <source>
        <dbReference type="ARBA" id="ARBA00022806"/>
    </source>
</evidence>
<dbReference type="HAMAP" id="MF_00969">
    <property type="entry name" value="TRCF"/>
    <property type="match status" value="1"/>
</dbReference>
<evidence type="ECO:0000256" key="2">
    <source>
        <dbReference type="ARBA" id="ARBA00022490"/>
    </source>
</evidence>
<comment type="caution">
    <text evidence="16">The sequence shown here is derived from an EMBL/GenBank/DDBJ whole genome shotgun (WGS) entry which is preliminary data.</text>
</comment>
<dbReference type="SMART" id="SM00490">
    <property type="entry name" value="HELICc"/>
    <property type="match status" value="1"/>
</dbReference>
<evidence type="ECO:0000256" key="1">
    <source>
        <dbReference type="ARBA" id="ARBA00004496"/>
    </source>
</evidence>
<dbReference type="Pfam" id="PF21132">
    <property type="entry name" value="MFD_D3"/>
    <property type="match status" value="1"/>
</dbReference>
<keyword evidence="17" id="KW-1185">Reference proteome</keyword>
<evidence type="ECO:0000256" key="7">
    <source>
        <dbReference type="ARBA" id="ARBA00022840"/>
    </source>
</evidence>
<evidence type="ECO:0000259" key="14">
    <source>
        <dbReference type="PROSITE" id="PS51192"/>
    </source>
</evidence>
<evidence type="ECO:0000256" key="9">
    <source>
        <dbReference type="ARBA" id="ARBA00023204"/>
    </source>
</evidence>
<sequence>MDLPKLTPGRRMTLPRPTGSADALLLARVAQREREAQRLTAIVTADANDAQRLLDELAFFAPELRCALFPDWETLPYDQFSPHQDLISERLATLWRILQREADVVLVPASTALYRLAPPGFLAGYTFHFQQGQKLDEARLKAQLTLAGYNHVTQVVSPGEYAVRGGLIDLFPMGSPVPYRVDLFDDEVDSIRTFDPDTQRSLYPVPEVRLLPGREFPMDDDARARFRSRWRELLEGDPTKSRIYKDMGNGVATAGIEYYLPLFFEDTATVFDYLGEASTVVLHGDLEPSFQRFWQDTRDRYRLVQGDPERPVLPPDALFLSSEQFFVRANAHAQLALKSIPQEDGYAEFRRLPNISVVRGAEDPLKNFKYHAEQSSHRVLVLAESAGRRESLLDFLRASHLTLPAFDSLAEFQASAEKLGIATAAVAQGFAWQDEEIDLVTETELFASAPTARRRKKQEQVSDVDALIKDLSELNVGDPVVHAQHGIGRYKGLVNLDLGQGNTEFLHLEYAGDATLYVPVSQLHLISRYTGVGAEEAPLHKLGSGQWEKAKRKAAEQVRDTAAELLNLYARRAARQGHAFRYSPQDYEQFANDFGFDETPDQNAAIHAVIQDMVSPHPMDRLVCGDVGFGKTEVALRAAFIAITGGKQVAFLAPTTLLAEQHYQTLVDRFSKWPVKVAEMSRFRSTKEINAAVKGLEDGSIDIVVGTHKLLSQSTKFKNLGLLIIDEEHRFGVRHKEAVKAMRAEVDVLTLTATPIPRTLGMALEGLRDLSVIATAPQRRLAIKTFVRNEGSGVIREAVLRELKRGGQVYFLHNEVETIQNRRQQLEALLPEARIAVAHGQMPERELERVMRDFVQQRFNMLLCSTIIETGIDVPSANTIVMARADKFGLAQLHQLRGRVGRSHHQAYAYLMVPDVEGLTKQAAQRLEAIQQMEELGSGFYLAMHDLEIRGAGEVLGENQSGNMLEVGFQLYNEMLSEAVKSLKAGKEPDLLSPLSVTTEINLHAPALLPDDYCGDVHLRLSFYKKLATAKNVDQIDRLLEEIVDRFGKLPPQAQCLIDVHRLRVLARPYGVVKVDAAPTVIHITFKPNPPIEPLTIIQLVQKNKHIKLAGNDKLRIEKSLVDAKDRAQMVRDVLKSLGTPKATETA</sequence>
<dbReference type="Pfam" id="PF00271">
    <property type="entry name" value="Helicase_C"/>
    <property type="match status" value="1"/>
</dbReference>
<keyword evidence="8 13" id="KW-0238">DNA-binding</keyword>
<dbReference type="Proteomes" id="UP000541185">
    <property type="component" value="Unassembled WGS sequence"/>
</dbReference>
<evidence type="ECO:0000259" key="15">
    <source>
        <dbReference type="PROSITE" id="PS51194"/>
    </source>
</evidence>
<gene>
    <name evidence="13 16" type="primary">mfd</name>
    <name evidence="16" type="ORF">HHL11_16790</name>
</gene>
<comment type="subcellular location">
    <subcellularLocation>
        <location evidence="1 13">Cytoplasm</location>
    </subcellularLocation>
</comment>
<evidence type="ECO:0000313" key="16">
    <source>
        <dbReference type="EMBL" id="NML45413.1"/>
    </source>
</evidence>
<proteinExistence type="inferred from homology"/>
<dbReference type="InterPro" id="IPR048635">
    <property type="entry name" value="MFD_D3"/>
</dbReference>
<dbReference type="PANTHER" id="PTHR47964:SF1">
    <property type="entry name" value="ATP-DEPENDENT DNA HELICASE HOMOLOG RECG, CHLOROPLASTIC"/>
    <property type="match status" value="1"/>
</dbReference>
<evidence type="ECO:0000256" key="13">
    <source>
        <dbReference type="HAMAP-Rule" id="MF_00969"/>
    </source>
</evidence>
<dbReference type="GO" id="GO:0016787">
    <property type="term" value="F:hydrolase activity"/>
    <property type="evidence" value="ECO:0007669"/>
    <property type="project" value="UniProtKB-KW"/>
</dbReference>
<evidence type="ECO:0000256" key="4">
    <source>
        <dbReference type="ARBA" id="ARBA00022763"/>
    </source>
</evidence>
<dbReference type="InterPro" id="IPR005118">
    <property type="entry name" value="TRCF_C"/>
</dbReference>
<dbReference type="RefSeq" id="WP_169419482.1">
    <property type="nucleotide sequence ID" value="NZ_JABBFX010000001.1"/>
</dbReference>
<dbReference type="InterPro" id="IPR027417">
    <property type="entry name" value="P-loop_NTPase"/>
</dbReference>
<dbReference type="SMART" id="SM00487">
    <property type="entry name" value="DEXDc"/>
    <property type="match status" value="1"/>
</dbReference>
<keyword evidence="2 13" id="KW-0963">Cytoplasm</keyword>
<keyword evidence="5 13" id="KW-0378">Hydrolase</keyword>
<evidence type="ECO:0000256" key="11">
    <source>
        <dbReference type="ARBA" id="ARBA00061399"/>
    </source>
</evidence>
<dbReference type="InterPro" id="IPR011545">
    <property type="entry name" value="DEAD/DEAH_box_helicase_dom"/>
</dbReference>
<dbReference type="PROSITE" id="PS51192">
    <property type="entry name" value="HELICASE_ATP_BIND_1"/>
    <property type="match status" value="1"/>
</dbReference>
<dbReference type="SUPFAM" id="SSF52540">
    <property type="entry name" value="P-loop containing nucleoside triphosphate hydrolases"/>
    <property type="match status" value="4"/>
</dbReference>
<accession>A0A848HAC8</accession>
<protein>
    <recommendedName>
        <fullName evidence="12 13">Transcription-repair-coupling factor</fullName>
        <shortName evidence="13">TRCF</shortName>
        <ecNumber evidence="13">3.6.4.-</ecNumber>
    </recommendedName>
</protein>
<dbReference type="AlphaFoldDB" id="A0A848HAC8"/>
<dbReference type="GO" id="GO:0005737">
    <property type="term" value="C:cytoplasm"/>
    <property type="evidence" value="ECO:0007669"/>
    <property type="project" value="UniProtKB-SubCell"/>
</dbReference>
<keyword evidence="7 13" id="KW-0067">ATP-binding</keyword>
<dbReference type="Gene3D" id="2.40.10.170">
    <property type="match status" value="1"/>
</dbReference>
<name>A0A848HAC8_9BURK</name>
<keyword evidence="3 13" id="KW-0547">Nucleotide-binding</keyword>
<dbReference type="SUPFAM" id="SSF143517">
    <property type="entry name" value="TRCF domain-like"/>
    <property type="match status" value="1"/>
</dbReference>
<evidence type="ECO:0000256" key="12">
    <source>
        <dbReference type="ARBA" id="ARBA00070128"/>
    </source>
</evidence>
<dbReference type="GO" id="GO:0003678">
    <property type="term" value="F:DNA helicase activity"/>
    <property type="evidence" value="ECO:0007669"/>
    <property type="project" value="TreeGrafter"/>
</dbReference>
<comment type="similarity">
    <text evidence="11 13">In the C-terminal section; belongs to the helicase family. RecG subfamily.</text>
</comment>
<dbReference type="Pfam" id="PF02559">
    <property type="entry name" value="CarD_TRCF_RID"/>
    <property type="match status" value="1"/>
</dbReference>
<evidence type="ECO:0000256" key="10">
    <source>
        <dbReference type="ARBA" id="ARBA00061104"/>
    </source>
</evidence>
<dbReference type="InterPro" id="IPR001650">
    <property type="entry name" value="Helicase_C-like"/>
</dbReference>
<reference evidence="16 17" key="1">
    <citation type="submission" date="2020-04" db="EMBL/GenBank/DDBJ databases">
        <title>Ramlibacter sp. G-1-2-2 isolated from soil.</title>
        <authorList>
            <person name="Dahal R.H."/>
        </authorList>
    </citation>
    <scope>NUCLEOTIDE SEQUENCE [LARGE SCALE GENOMIC DNA]</scope>
    <source>
        <strain evidence="16 17">G-1-2-2</strain>
    </source>
</reference>
<dbReference type="PROSITE" id="PS51194">
    <property type="entry name" value="HELICASE_CTER"/>
    <property type="match status" value="1"/>
</dbReference>
<keyword evidence="4 13" id="KW-0227">DNA damage</keyword>